<sequence>MDVELITERRRFDELRPMWSELLDRSGIHHPFVTHEWISAWWNSFPPAGTPYLLAVKDGRSLAALAPLVLDRGKMYGCPIRRLHGMGNVYTERFELLLGDRPQAAAEALWGHLKRHADRWDVLELRQLPLESRTLDALSGVAAPDGCAVGRWASSESPYVAVRGEWDEYFKGLKKVHRADMRKRLAALEEEGPAGMEIVRTDADLGRDLADALRLESSAWKGAHGTAIDSRADSKAFYESLLRTAAKEGWLRLYFLTTAGRRIAVRIALLFHHRLYMLKSGYDPEYARFSPSHLLCYKMLREAWNERHAEVDFLGQAERWKLSWSNGLRPHVYLFLFPRRPVPRLLHAMKFQLLPRLRRTGFYERLRGSASKLGITMYEE</sequence>
<evidence type="ECO:0000313" key="2">
    <source>
        <dbReference type="EMBL" id="ALA59057.1"/>
    </source>
</evidence>
<dbReference type="InterPro" id="IPR038740">
    <property type="entry name" value="BioF2-like_GNAT_dom"/>
</dbReference>
<dbReference type="EMBL" id="CP011801">
    <property type="protein sequence ID" value="ALA59057.1"/>
    <property type="molecule type" value="Genomic_DNA"/>
</dbReference>
<dbReference type="OrthoDB" id="9808976at2"/>
<reference evidence="2 3" key="1">
    <citation type="journal article" date="2015" name="Proc. Natl. Acad. Sci. U.S.A.">
        <title>Expanded metabolic versatility of ubiquitous nitrite-oxidizing bacteria from the genus Nitrospira.</title>
        <authorList>
            <person name="Koch H."/>
            <person name="Lucker S."/>
            <person name="Albertsen M."/>
            <person name="Kitzinger K."/>
            <person name="Herbold C."/>
            <person name="Spieck E."/>
            <person name="Nielsen P.H."/>
            <person name="Wagner M."/>
            <person name="Daims H."/>
        </authorList>
    </citation>
    <scope>NUCLEOTIDE SEQUENCE [LARGE SCALE GENOMIC DNA]</scope>
    <source>
        <strain evidence="2 3">NSP M-1</strain>
    </source>
</reference>
<feature type="domain" description="BioF2-like acetyltransferase" evidence="1">
    <location>
        <begin position="177"/>
        <end position="321"/>
    </location>
</feature>
<organism evidence="2 3">
    <name type="scientific">Nitrospira moscoviensis</name>
    <dbReference type="NCBI Taxonomy" id="42253"/>
    <lineage>
        <taxon>Bacteria</taxon>
        <taxon>Pseudomonadati</taxon>
        <taxon>Nitrospirota</taxon>
        <taxon>Nitrospiria</taxon>
        <taxon>Nitrospirales</taxon>
        <taxon>Nitrospiraceae</taxon>
        <taxon>Nitrospira</taxon>
    </lineage>
</organism>
<name>A0A0K2GEM2_NITMO</name>
<dbReference type="Proteomes" id="UP000069205">
    <property type="component" value="Chromosome"/>
</dbReference>
<dbReference type="InterPro" id="IPR016181">
    <property type="entry name" value="Acyl_CoA_acyltransferase"/>
</dbReference>
<dbReference type="STRING" id="42253.NITMOv2_2644"/>
<dbReference type="RefSeq" id="WP_053380137.1">
    <property type="nucleotide sequence ID" value="NZ_CP011801.1"/>
</dbReference>
<dbReference type="Pfam" id="PF13480">
    <property type="entry name" value="Acetyltransf_6"/>
    <property type="match status" value="1"/>
</dbReference>
<accession>A0A0K2GEM2</accession>
<keyword evidence="3" id="KW-1185">Reference proteome</keyword>
<gene>
    <name evidence="2" type="ORF">NITMOv2_2644</name>
</gene>
<protein>
    <recommendedName>
        <fullName evidence="1">BioF2-like acetyltransferase domain-containing protein</fullName>
    </recommendedName>
</protein>
<dbReference type="KEGG" id="nmv:NITMOv2_2644"/>
<dbReference type="Gene3D" id="3.40.630.30">
    <property type="match status" value="1"/>
</dbReference>
<dbReference type="PATRIC" id="fig|42253.5.peg.2615"/>
<dbReference type="SUPFAM" id="SSF55729">
    <property type="entry name" value="Acyl-CoA N-acyltransferases (Nat)"/>
    <property type="match status" value="1"/>
</dbReference>
<dbReference type="AlphaFoldDB" id="A0A0K2GEM2"/>
<evidence type="ECO:0000313" key="3">
    <source>
        <dbReference type="Proteomes" id="UP000069205"/>
    </source>
</evidence>
<evidence type="ECO:0000259" key="1">
    <source>
        <dbReference type="Pfam" id="PF13480"/>
    </source>
</evidence>
<proteinExistence type="predicted"/>